<protein>
    <recommendedName>
        <fullName evidence="2">Synergin gamma C-terminal domain-containing protein</fullName>
    </recommendedName>
</protein>
<evidence type="ECO:0000259" key="2">
    <source>
        <dbReference type="Pfam" id="PF25999"/>
    </source>
</evidence>
<reference evidence="4" key="1">
    <citation type="journal article" date="2018" name="Gigascience">
        <title>Genome assembly of the Pink Ipe (Handroanthus impetiginosus, Bignoniaceae), a highly valued, ecologically keystone Neotropical timber forest tree.</title>
        <authorList>
            <person name="Silva-Junior O.B."/>
            <person name="Grattapaglia D."/>
            <person name="Novaes E."/>
            <person name="Collevatti R.G."/>
        </authorList>
    </citation>
    <scope>NUCLEOTIDE SEQUENCE [LARGE SCALE GENOMIC DNA]</scope>
    <source>
        <strain evidence="4">cv. UFG-1</strain>
    </source>
</reference>
<feature type="compositionally biased region" description="Acidic residues" evidence="1">
    <location>
        <begin position="1"/>
        <end position="10"/>
    </location>
</feature>
<dbReference type="InterPro" id="IPR059024">
    <property type="entry name" value="SYNRG_C"/>
</dbReference>
<dbReference type="STRING" id="429701.A0A2G9H4M6"/>
<dbReference type="Proteomes" id="UP000231279">
    <property type="component" value="Unassembled WGS sequence"/>
</dbReference>
<feature type="compositionally biased region" description="Acidic residues" evidence="1">
    <location>
        <begin position="85"/>
        <end position="94"/>
    </location>
</feature>
<name>A0A2G9H4M6_9LAMI</name>
<keyword evidence="4" id="KW-1185">Reference proteome</keyword>
<dbReference type="Pfam" id="PF25999">
    <property type="entry name" value="SYNRG_C"/>
    <property type="match status" value="1"/>
</dbReference>
<evidence type="ECO:0000313" key="4">
    <source>
        <dbReference type="Proteomes" id="UP000231279"/>
    </source>
</evidence>
<feature type="compositionally biased region" description="Low complexity" evidence="1">
    <location>
        <begin position="13"/>
        <end position="24"/>
    </location>
</feature>
<feature type="domain" description="Synergin gamma C-terminal" evidence="2">
    <location>
        <begin position="711"/>
        <end position="897"/>
    </location>
</feature>
<comment type="caution">
    <text evidence="3">The sequence shown here is derived from an EMBL/GenBank/DDBJ whole genome shotgun (WGS) entry which is preliminary data.</text>
</comment>
<sequence>MAEDDDDETFGEFAFASFQSNSQSDGPNSLPNGQDDEWGDFVKSPLQLKPSAPFFKGNHPSDNSASPPQWVKPSGALPLSIFGDAEGEEEEEEEKGSLTAFGDFSEGKNRAIDGDSNPTLFDNDVSNSQNLSITDLYSQYSEIKPENGSGSKSIGRVDSVENGVHSTSNQDEGRSAITELKNVDLKDTVGITGHSQLANNCDNDELSFNSYVRDQSKDGDFFGGWTPDFTGINSNLNKTTSFAQTGSSDLHMNGEKQQLGGFVNVPDAAEDAGDDEWEFKDAYSEFRTEEVNNNVDLMAHEVSERSAYSPGTGNGSNKSLDLFGTSSGSVNLFVPSIESVDYFATSSGISSTSQEVDFFGLQPKIATVNGLNSDTNSIVERSNINGLLNRSSDVGSAEFDEDFGEFAAASAETGPNPWEVSSNAVLSTTRDAVTTMDTRIQEKDMELNHHKGMIPLSIFGNEEPTNGGTSDVQDVFMHQATSNQRNSGTPTSVISISDLISSLYSQAELTSSINNIEKLTTAPLSLPDVVSGSNLVNDGDHHDYSSWDFKDASQKRVNGESSARSVGETYPSIHSELKLNNYLDFYSKLKEELCFVAKCHLETLKQAAGNATLSGDDERSASVDSEYQLFCKELDQMNLAFEESNSQRHPSGDSRFTEFVEVLLEPQFQILESEYHLSQKLLTVEKDLRSAMELIRHTTTMLKILSTGTLEDQRAYVSIWSEMVSVCAQELKHGASIWNQAVEKHVQSQLLSEPQGRKFVLALGEIYRVVVILGASTKLFKPWTLSGSVGSPTVNILLEECHAVWSTSGLEEALSIVSSPTALDNASLFKSIKHILGLDAFMLQNHVFTEKESRCRLSFLTTGVAPGMKMVMWGNEECFVTLANLWANLISRDPPQLPQLNLG</sequence>
<dbReference type="AlphaFoldDB" id="A0A2G9H4M6"/>
<accession>A0A2G9H4M6</accession>
<evidence type="ECO:0000256" key="1">
    <source>
        <dbReference type="SAM" id="MobiDB-lite"/>
    </source>
</evidence>
<dbReference type="EMBL" id="NKXS01002740">
    <property type="protein sequence ID" value="PIN12260.1"/>
    <property type="molecule type" value="Genomic_DNA"/>
</dbReference>
<dbReference type="OrthoDB" id="765227at2759"/>
<evidence type="ECO:0000313" key="3">
    <source>
        <dbReference type="EMBL" id="PIN12260.1"/>
    </source>
</evidence>
<proteinExistence type="predicted"/>
<organism evidence="3 4">
    <name type="scientific">Handroanthus impetiginosus</name>
    <dbReference type="NCBI Taxonomy" id="429701"/>
    <lineage>
        <taxon>Eukaryota</taxon>
        <taxon>Viridiplantae</taxon>
        <taxon>Streptophyta</taxon>
        <taxon>Embryophyta</taxon>
        <taxon>Tracheophyta</taxon>
        <taxon>Spermatophyta</taxon>
        <taxon>Magnoliopsida</taxon>
        <taxon>eudicotyledons</taxon>
        <taxon>Gunneridae</taxon>
        <taxon>Pentapetalae</taxon>
        <taxon>asterids</taxon>
        <taxon>lamiids</taxon>
        <taxon>Lamiales</taxon>
        <taxon>Bignoniaceae</taxon>
        <taxon>Crescentiina</taxon>
        <taxon>Tabebuia alliance</taxon>
        <taxon>Handroanthus</taxon>
    </lineage>
</organism>
<gene>
    <name evidence="3" type="ORF">CDL12_15132</name>
</gene>
<dbReference type="PANTHER" id="PTHR35701:SF1">
    <property type="entry name" value="OS11G0148400 PROTEIN"/>
    <property type="match status" value="1"/>
</dbReference>
<dbReference type="PANTHER" id="PTHR35701">
    <property type="entry name" value="OS11G0148400 PROTEIN"/>
    <property type="match status" value="1"/>
</dbReference>
<feature type="region of interest" description="Disordered" evidence="1">
    <location>
        <begin position="1"/>
        <end position="108"/>
    </location>
</feature>